<dbReference type="AlphaFoldDB" id="A0A385TJP1"/>
<evidence type="ECO:0000313" key="9">
    <source>
        <dbReference type="EMBL" id="AYB43198.1"/>
    </source>
</evidence>
<evidence type="ECO:0000256" key="7">
    <source>
        <dbReference type="SAM" id="Phobius"/>
    </source>
</evidence>
<dbReference type="KEGG" id="plw:D5F53_07825"/>
<sequence length="593" mass="68127">MKLLWFKSIYPKIVAGFLLAIMPVYAAALYMNESGLASVEQEITQSLNARTNFFMRTLEQELRSTVLLMNDLSQDSDLQKLSTIAPAMSRSEYFQAINRLQGKMRLLQSSNQYVQEAKTYIPLIEKTIEQVSYEGAMPPEQMKALEEHPDRVIFEWKNKLLLGMVYPERLRNGHPPNFAIAAELSVPKMQTALLQLATGDGGAVLIGVDNSWVLTQEDGGGIGPRLAERIDLEALTSTEFSKLPYNTKVKADGANYWVSVERSAFLNADLVVYVPEAEFLGPLGKYRMIFFGLSGFSLLVVILFSGWIYSRIHQPLQRMVRAFRNIDFDSPRVELRHKHHDEFHYLYEQFNHMVKRLQVLIHEVFEQKIRSQRSELKQLQSQINPHFLYNSFFTLHQMGEMEDYENIVRFTRHLGEYFRFITRNAADEVSLKAEVGHAKAYVDIQSIRFHNRISAYWDDIPGDWKQVDVPLLILQPLIENAYEHGLEEKEADGQIRVAMAAERHVLHIIVEDNGETLTDEKLRNLQSMIENSDVKGEITGLSNVHRRLRLKFGPAGGLAFSRSRLGGLRIDMTLPKQERSEMDEEQVQNTDRG</sequence>
<proteinExistence type="predicted"/>
<name>A0A385TJP1_PAELA</name>
<dbReference type="InterPro" id="IPR036890">
    <property type="entry name" value="HATPase_C_sf"/>
</dbReference>
<evidence type="ECO:0000256" key="3">
    <source>
        <dbReference type="ARBA" id="ARBA00022553"/>
    </source>
</evidence>
<feature type="domain" description="HAMP" evidence="8">
    <location>
        <begin position="310"/>
        <end position="362"/>
    </location>
</feature>
<dbReference type="GO" id="GO:0000155">
    <property type="term" value="F:phosphorelay sensor kinase activity"/>
    <property type="evidence" value="ECO:0007669"/>
    <property type="project" value="InterPro"/>
</dbReference>
<evidence type="ECO:0000259" key="8">
    <source>
        <dbReference type="PROSITE" id="PS50885"/>
    </source>
</evidence>
<evidence type="ECO:0000256" key="4">
    <source>
        <dbReference type="ARBA" id="ARBA00022679"/>
    </source>
</evidence>
<dbReference type="PANTHER" id="PTHR34220">
    <property type="entry name" value="SENSOR HISTIDINE KINASE YPDA"/>
    <property type="match status" value="1"/>
</dbReference>
<dbReference type="EMBL" id="CP032412">
    <property type="protein sequence ID" value="AYB43198.1"/>
    <property type="molecule type" value="Genomic_DNA"/>
</dbReference>
<dbReference type="Proteomes" id="UP000266552">
    <property type="component" value="Chromosome"/>
</dbReference>
<dbReference type="GO" id="GO:0005886">
    <property type="term" value="C:plasma membrane"/>
    <property type="evidence" value="ECO:0007669"/>
    <property type="project" value="UniProtKB-SubCell"/>
</dbReference>
<dbReference type="InterPro" id="IPR003594">
    <property type="entry name" value="HATPase_dom"/>
</dbReference>
<dbReference type="InterPro" id="IPR050640">
    <property type="entry name" value="Bact_2-comp_sensor_kinase"/>
</dbReference>
<keyword evidence="7" id="KW-1133">Transmembrane helix</keyword>
<evidence type="ECO:0000256" key="1">
    <source>
        <dbReference type="ARBA" id="ARBA00004651"/>
    </source>
</evidence>
<gene>
    <name evidence="9" type="ORF">D5F53_07825</name>
</gene>
<keyword evidence="5 9" id="KW-0418">Kinase</keyword>
<keyword evidence="3" id="KW-0597">Phosphoprotein</keyword>
<accession>A0A385TJP1</accession>
<keyword evidence="6 7" id="KW-0472">Membrane</keyword>
<dbReference type="Pfam" id="PF02518">
    <property type="entry name" value="HATPase_c"/>
    <property type="match status" value="1"/>
</dbReference>
<evidence type="ECO:0000256" key="6">
    <source>
        <dbReference type="ARBA" id="ARBA00023136"/>
    </source>
</evidence>
<dbReference type="Gene3D" id="6.10.340.10">
    <property type="match status" value="1"/>
</dbReference>
<dbReference type="Pfam" id="PF06580">
    <property type="entry name" value="His_kinase"/>
    <property type="match status" value="1"/>
</dbReference>
<protein>
    <submittedName>
        <fullName evidence="9">Sensor histidine kinase</fullName>
    </submittedName>
</protein>
<keyword evidence="10" id="KW-1185">Reference proteome</keyword>
<keyword evidence="4" id="KW-0808">Transferase</keyword>
<evidence type="ECO:0000313" key="10">
    <source>
        <dbReference type="Proteomes" id="UP000266552"/>
    </source>
</evidence>
<keyword evidence="7" id="KW-0812">Transmembrane</keyword>
<dbReference type="Gene3D" id="3.30.565.10">
    <property type="entry name" value="Histidine kinase-like ATPase, C-terminal domain"/>
    <property type="match status" value="1"/>
</dbReference>
<dbReference type="Pfam" id="PF00672">
    <property type="entry name" value="HAMP"/>
    <property type="match status" value="1"/>
</dbReference>
<reference evidence="9 10" key="1">
    <citation type="submission" date="2018-09" db="EMBL/GenBank/DDBJ databases">
        <title>Genome Sequence of Paenibacillus lautus Strain E7593-69, Azo Dye-Degrading Bacteria, Isolated from Commercial Tattoo Inks.</title>
        <authorList>
            <person name="Nho S.W."/>
            <person name="Kim S.-J."/>
            <person name="Kweon O."/>
            <person name="Cerniglia C.E."/>
        </authorList>
    </citation>
    <scope>NUCLEOTIDE SEQUENCE [LARGE SCALE GENOMIC DNA]</scope>
    <source>
        <strain evidence="9 10">E7593-69</strain>
    </source>
</reference>
<dbReference type="PROSITE" id="PS50885">
    <property type="entry name" value="HAMP"/>
    <property type="match status" value="1"/>
</dbReference>
<evidence type="ECO:0000256" key="2">
    <source>
        <dbReference type="ARBA" id="ARBA00022475"/>
    </source>
</evidence>
<organism evidence="9 10">
    <name type="scientific">Paenibacillus lautus</name>
    <name type="common">Bacillus lautus</name>
    <dbReference type="NCBI Taxonomy" id="1401"/>
    <lineage>
        <taxon>Bacteria</taxon>
        <taxon>Bacillati</taxon>
        <taxon>Bacillota</taxon>
        <taxon>Bacilli</taxon>
        <taxon>Bacillales</taxon>
        <taxon>Paenibacillaceae</taxon>
        <taxon>Paenibacillus</taxon>
    </lineage>
</organism>
<comment type="subcellular location">
    <subcellularLocation>
        <location evidence="1">Cell membrane</location>
        <topology evidence="1">Multi-pass membrane protein</topology>
    </subcellularLocation>
</comment>
<dbReference type="InterPro" id="IPR010559">
    <property type="entry name" value="Sig_transdc_His_kin_internal"/>
</dbReference>
<dbReference type="SUPFAM" id="SSF55874">
    <property type="entry name" value="ATPase domain of HSP90 chaperone/DNA topoisomerase II/histidine kinase"/>
    <property type="match status" value="1"/>
</dbReference>
<dbReference type="InterPro" id="IPR003660">
    <property type="entry name" value="HAMP_dom"/>
</dbReference>
<keyword evidence="2" id="KW-1003">Cell membrane</keyword>
<feature type="transmembrane region" description="Helical" evidence="7">
    <location>
        <begin position="288"/>
        <end position="309"/>
    </location>
</feature>
<dbReference type="PANTHER" id="PTHR34220:SF7">
    <property type="entry name" value="SENSOR HISTIDINE KINASE YPDA"/>
    <property type="match status" value="1"/>
</dbReference>
<dbReference type="CDD" id="cd06225">
    <property type="entry name" value="HAMP"/>
    <property type="match status" value="1"/>
</dbReference>
<evidence type="ECO:0000256" key="5">
    <source>
        <dbReference type="ARBA" id="ARBA00022777"/>
    </source>
</evidence>
<dbReference type="SUPFAM" id="SSF158472">
    <property type="entry name" value="HAMP domain-like"/>
    <property type="match status" value="1"/>
</dbReference>